<gene>
    <name evidence="1" type="ORF">BDR25DRAFT_46339</name>
</gene>
<dbReference type="EMBL" id="MU003511">
    <property type="protein sequence ID" value="KAF2469600.1"/>
    <property type="molecule type" value="Genomic_DNA"/>
</dbReference>
<comment type="caution">
    <text evidence="1">The sequence shown here is derived from an EMBL/GenBank/DDBJ whole genome shotgun (WGS) entry which is preliminary data.</text>
</comment>
<evidence type="ECO:0000313" key="1">
    <source>
        <dbReference type="EMBL" id="KAF2469600.1"/>
    </source>
</evidence>
<protein>
    <submittedName>
        <fullName evidence="1">Uncharacterized protein</fullName>
    </submittedName>
</protein>
<reference evidence="1" key="1">
    <citation type="journal article" date="2020" name="Stud. Mycol.">
        <title>101 Dothideomycetes genomes: a test case for predicting lifestyles and emergence of pathogens.</title>
        <authorList>
            <person name="Haridas S."/>
            <person name="Albert R."/>
            <person name="Binder M."/>
            <person name="Bloem J."/>
            <person name="Labutti K."/>
            <person name="Salamov A."/>
            <person name="Andreopoulos B."/>
            <person name="Baker S."/>
            <person name="Barry K."/>
            <person name="Bills G."/>
            <person name="Bluhm B."/>
            <person name="Cannon C."/>
            <person name="Castanera R."/>
            <person name="Culley D."/>
            <person name="Daum C."/>
            <person name="Ezra D."/>
            <person name="Gonzalez J."/>
            <person name="Henrissat B."/>
            <person name="Kuo A."/>
            <person name="Liang C."/>
            <person name="Lipzen A."/>
            <person name="Lutzoni F."/>
            <person name="Magnuson J."/>
            <person name="Mondo S."/>
            <person name="Nolan M."/>
            <person name="Ohm R."/>
            <person name="Pangilinan J."/>
            <person name="Park H.-J."/>
            <person name="Ramirez L."/>
            <person name="Alfaro M."/>
            <person name="Sun H."/>
            <person name="Tritt A."/>
            <person name="Yoshinaga Y."/>
            <person name="Zwiers L.-H."/>
            <person name="Turgeon B."/>
            <person name="Goodwin S."/>
            <person name="Spatafora J."/>
            <person name="Crous P."/>
            <person name="Grigoriev I."/>
        </authorList>
    </citation>
    <scope>NUCLEOTIDE SEQUENCE</scope>
    <source>
        <strain evidence="1">ATCC 200398</strain>
    </source>
</reference>
<name>A0ACB6QSV1_9PLEO</name>
<organism evidence="1 2">
    <name type="scientific">Lindgomyces ingoldianus</name>
    <dbReference type="NCBI Taxonomy" id="673940"/>
    <lineage>
        <taxon>Eukaryota</taxon>
        <taxon>Fungi</taxon>
        <taxon>Dikarya</taxon>
        <taxon>Ascomycota</taxon>
        <taxon>Pezizomycotina</taxon>
        <taxon>Dothideomycetes</taxon>
        <taxon>Pleosporomycetidae</taxon>
        <taxon>Pleosporales</taxon>
        <taxon>Lindgomycetaceae</taxon>
        <taxon>Lindgomyces</taxon>
    </lineage>
</organism>
<evidence type="ECO:0000313" key="2">
    <source>
        <dbReference type="Proteomes" id="UP000799755"/>
    </source>
</evidence>
<accession>A0ACB6QSV1</accession>
<keyword evidence="2" id="KW-1185">Reference proteome</keyword>
<dbReference type="Proteomes" id="UP000799755">
    <property type="component" value="Unassembled WGS sequence"/>
</dbReference>
<proteinExistence type="predicted"/>
<sequence length="158" mass="17554">MGKIKIDRQVSIEFIEFGDDQETHERLRRLDDDMPFRGVSDMIDTEKFSVTSNISTMLLGLLVEAMDMLNDDSLEHLSTIDDTESSPLQTTGPTQVNTLPLRSISEESNGSSFSSSTASMHYTQQTLPSLPSPPFSPQQAQPKAKNNRLSVPSFLSRS</sequence>